<organism evidence="2 4">
    <name type="scientific">Phytophthora infestans</name>
    <name type="common">Potato late blight agent</name>
    <name type="synonym">Botrytis infestans</name>
    <dbReference type="NCBI Taxonomy" id="4787"/>
    <lineage>
        <taxon>Eukaryota</taxon>
        <taxon>Sar</taxon>
        <taxon>Stramenopiles</taxon>
        <taxon>Oomycota</taxon>
        <taxon>Peronosporomycetes</taxon>
        <taxon>Peronosporales</taxon>
        <taxon>Peronosporaceae</taxon>
        <taxon>Phytophthora</taxon>
    </lineage>
</organism>
<sequence length="94" mass="10866">MTMLPRTKCKAVTTRTTTTRAPSLTYRSADGGRFYRSVMDRYASMAEREHSRRASIQRHYRRRRNTRLAADQNIRTRLSLSPSLSPSFSPANTQ</sequence>
<proteinExistence type="predicted"/>
<dbReference type="Proteomes" id="UP000704712">
    <property type="component" value="Unassembled WGS sequence"/>
</dbReference>
<evidence type="ECO:0000313" key="4">
    <source>
        <dbReference type="Proteomes" id="UP000602510"/>
    </source>
</evidence>
<name>A0A833SJE4_PHYIN</name>
<evidence type="ECO:0000313" key="2">
    <source>
        <dbReference type="EMBL" id="KAF4032949.1"/>
    </source>
</evidence>
<gene>
    <name evidence="2" type="ORF">GN244_ATG15137</name>
    <name evidence="3" type="ORF">GN958_ATG10734</name>
</gene>
<feature type="region of interest" description="Disordered" evidence="1">
    <location>
        <begin position="69"/>
        <end position="94"/>
    </location>
</feature>
<reference evidence="2" key="1">
    <citation type="submission" date="2020-04" db="EMBL/GenBank/DDBJ databases">
        <title>Hybrid Assembly of Korean Phytophthora infestans isolates.</title>
        <authorList>
            <person name="Prokchorchik M."/>
            <person name="Lee Y."/>
            <person name="Seo J."/>
            <person name="Cho J.-H."/>
            <person name="Park Y.-E."/>
            <person name="Jang D.-C."/>
            <person name="Im J.-S."/>
            <person name="Choi J.-G."/>
            <person name="Park H.-J."/>
            <person name="Lee G.-B."/>
            <person name="Lee Y.-G."/>
            <person name="Hong S.-Y."/>
            <person name="Cho K."/>
            <person name="Sohn K.H."/>
        </authorList>
    </citation>
    <scope>NUCLEOTIDE SEQUENCE</scope>
    <source>
        <strain evidence="2">KR_1_A1</strain>
        <strain evidence="3">KR_2_A2</strain>
    </source>
</reference>
<evidence type="ECO:0000256" key="1">
    <source>
        <dbReference type="SAM" id="MobiDB-lite"/>
    </source>
</evidence>
<evidence type="ECO:0000313" key="3">
    <source>
        <dbReference type="EMBL" id="KAF4140072.1"/>
    </source>
</evidence>
<dbReference type="Proteomes" id="UP000602510">
    <property type="component" value="Unassembled WGS sequence"/>
</dbReference>
<dbReference type="EMBL" id="JAACNO010001517">
    <property type="protein sequence ID" value="KAF4140072.1"/>
    <property type="molecule type" value="Genomic_DNA"/>
</dbReference>
<keyword evidence="4" id="KW-1185">Reference proteome</keyword>
<dbReference type="AlphaFoldDB" id="A0A833SJE4"/>
<accession>A0A833SJE4</accession>
<dbReference type="EMBL" id="WSZM01000446">
    <property type="protein sequence ID" value="KAF4032949.1"/>
    <property type="molecule type" value="Genomic_DNA"/>
</dbReference>
<comment type="caution">
    <text evidence="2">The sequence shown here is derived from an EMBL/GenBank/DDBJ whole genome shotgun (WGS) entry which is preliminary data.</text>
</comment>
<protein>
    <submittedName>
        <fullName evidence="2">Uncharacterized protein</fullName>
    </submittedName>
</protein>
<feature type="compositionally biased region" description="Low complexity" evidence="1">
    <location>
        <begin position="78"/>
        <end position="94"/>
    </location>
</feature>